<evidence type="ECO:0000256" key="6">
    <source>
        <dbReference type="SAM" id="Phobius"/>
    </source>
</evidence>
<dbReference type="InterPro" id="IPR022301">
    <property type="entry name" value="Integral_membrane_YjbE"/>
</dbReference>
<comment type="caution">
    <text evidence="7">The sequence shown here is derived from an EMBL/GenBank/DDBJ whole genome shotgun (WGS) entry which is preliminary data.</text>
</comment>
<evidence type="ECO:0000256" key="2">
    <source>
        <dbReference type="ARBA" id="ARBA00007511"/>
    </source>
</evidence>
<dbReference type="NCBIfam" id="TIGR03717">
    <property type="entry name" value="R_switched_YjbE"/>
    <property type="match status" value="1"/>
</dbReference>
<feature type="transmembrane region" description="Helical" evidence="6">
    <location>
        <begin position="42"/>
        <end position="63"/>
    </location>
</feature>
<organism evidence="7 8">
    <name type="scientific">Paenibacillus elgii</name>
    <dbReference type="NCBI Taxonomy" id="189691"/>
    <lineage>
        <taxon>Bacteria</taxon>
        <taxon>Bacillati</taxon>
        <taxon>Bacillota</taxon>
        <taxon>Bacilli</taxon>
        <taxon>Bacillales</taxon>
        <taxon>Paenibacillaceae</taxon>
        <taxon>Paenibacillus</taxon>
    </lineage>
</organism>
<feature type="transmembrane region" description="Helical" evidence="6">
    <location>
        <begin position="6"/>
        <end position="30"/>
    </location>
</feature>
<dbReference type="Pfam" id="PF03741">
    <property type="entry name" value="TerC"/>
    <property type="match status" value="1"/>
</dbReference>
<keyword evidence="5 6" id="KW-0472">Membrane</keyword>
<dbReference type="RefSeq" id="WP_063179406.1">
    <property type="nucleotide sequence ID" value="NZ_JAMAVM010000006.1"/>
</dbReference>
<dbReference type="OrthoDB" id="5295733at2"/>
<evidence type="ECO:0008006" key="9">
    <source>
        <dbReference type="Google" id="ProtNLM"/>
    </source>
</evidence>
<dbReference type="Proteomes" id="UP000076563">
    <property type="component" value="Unassembled WGS sequence"/>
</dbReference>
<dbReference type="GO" id="GO:0016020">
    <property type="term" value="C:membrane"/>
    <property type="evidence" value="ECO:0007669"/>
    <property type="project" value="UniProtKB-SubCell"/>
</dbReference>
<protein>
    <recommendedName>
        <fullName evidence="9">TerC family protein</fullName>
    </recommendedName>
</protein>
<dbReference type="AlphaFoldDB" id="A0A161U5V3"/>
<dbReference type="STRING" id="1007103.GCA_000213315_05639"/>
<keyword evidence="8" id="KW-1185">Reference proteome</keyword>
<feature type="transmembrane region" description="Helical" evidence="6">
    <location>
        <begin position="194"/>
        <end position="215"/>
    </location>
</feature>
<gene>
    <name evidence="7" type="ORF">AV654_10755</name>
</gene>
<sequence length="233" mass="24768">MEGDLLVGLLKLILINIVLSGDNAVVIALACRNLPAEQQKKAIFWGSFGAILLRIVLTFVAVWLLKVPFVQVAGALLLLYIAVKLLKGEDNAETLKSSSKIGEAIKTIIVADLVMSLDNVLAVAGAAGGNLLLIVVGLAISIPLIVWGSQLLMRLMNRFPIIVLLGAALLGYTAGEMTLSDKAVGHWIETSFPAGHYVLPIALAAVVVVVGKLAGRRQEREHAKKEAEKHAVS</sequence>
<evidence type="ECO:0000256" key="1">
    <source>
        <dbReference type="ARBA" id="ARBA00004141"/>
    </source>
</evidence>
<feature type="transmembrane region" description="Helical" evidence="6">
    <location>
        <begin position="155"/>
        <end position="174"/>
    </location>
</feature>
<dbReference type="eggNOG" id="COG0861">
    <property type="taxonomic scope" value="Bacteria"/>
</dbReference>
<evidence type="ECO:0000256" key="3">
    <source>
        <dbReference type="ARBA" id="ARBA00022692"/>
    </source>
</evidence>
<reference evidence="8" key="1">
    <citation type="submission" date="2016-01" db="EMBL/GenBank/DDBJ databases">
        <title>Draft genome of Chromobacterium sp. F49.</title>
        <authorList>
            <person name="Hong K.W."/>
        </authorList>
    </citation>
    <scope>NUCLEOTIDE SEQUENCE [LARGE SCALE GENOMIC DNA]</scope>
    <source>
        <strain evidence="8">M63</strain>
    </source>
</reference>
<keyword evidence="4 6" id="KW-1133">Transmembrane helix</keyword>
<proteinExistence type="inferred from homology"/>
<comment type="subcellular location">
    <subcellularLocation>
        <location evidence="1">Membrane</location>
        <topology evidence="1">Multi-pass membrane protein</topology>
    </subcellularLocation>
</comment>
<dbReference type="PANTHER" id="PTHR30238:SF4">
    <property type="entry name" value="SLL1022 PROTEIN"/>
    <property type="match status" value="1"/>
</dbReference>
<comment type="similarity">
    <text evidence="2">Belongs to the TerC family.</text>
</comment>
<evidence type="ECO:0000313" key="7">
    <source>
        <dbReference type="EMBL" id="KZE80826.1"/>
    </source>
</evidence>
<dbReference type="EMBL" id="LQRA01000046">
    <property type="protein sequence ID" value="KZE80826.1"/>
    <property type="molecule type" value="Genomic_DNA"/>
</dbReference>
<feature type="transmembrane region" description="Helical" evidence="6">
    <location>
        <begin position="131"/>
        <end position="148"/>
    </location>
</feature>
<keyword evidence="3 6" id="KW-0812">Transmembrane</keyword>
<evidence type="ECO:0000256" key="4">
    <source>
        <dbReference type="ARBA" id="ARBA00022989"/>
    </source>
</evidence>
<accession>A0A161U5V3</accession>
<name>A0A161U5V3_9BACL</name>
<dbReference type="PANTHER" id="PTHR30238">
    <property type="entry name" value="MEMBRANE BOUND PREDICTED REDOX MODULATOR"/>
    <property type="match status" value="1"/>
</dbReference>
<feature type="transmembrane region" description="Helical" evidence="6">
    <location>
        <begin position="69"/>
        <end position="86"/>
    </location>
</feature>
<evidence type="ECO:0000256" key="5">
    <source>
        <dbReference type="ARBA" id="ARBA00023136"/>
    </source>
</evidence>
<dbReference type="InterPro" id="IPR005496">
    <property type="entry name" value="Integral_membrane_TerC"/>
</dbReference>
<evidence type="ECO:0000313" key="8">
    <source>
        <dbReference type="Proteomes" id="UP000076563"/>
    </source>
</evidence>